<keyword evidence="1" id="KW-0677">Repeat</keyword>
<gene>
    <name evidence="4" type="ORF">WKR92_07490</name>
</gene>
<keyword evidence="2" id="KW-0802">TPR repeat</keyword>
<evidence type="ECO:0000256" key="1">
    <source>
        <dbReference type="ARBA" id="ARBA00022737"/>
    </source>
</evidence>
<sequence>MKKAINIGLALSFVASGAFAQSLDDAKAAIKQEQYAKAKGILQNLVKNDSKEGDNYYYLGSIYLTSGYPDSAKMVFDQGIAADSKNQINKVGIGALQFLDGNASAAETTFKEVEDDIKRRDYEELLEIGKSYLRGENPDYNKAIEYLNKAKEKEDEDAAIFLQLGNAYFGLGDNSNAYVNYRDATSLDNSLINAQVQMAVISKEAYAFPEASSSLKEIASQHPNFAPTYRELAETYYLWSRRSTTVEDYDAKLQEALEHYKKYMDLTDYSLDSRMRYADFLILAKDYETLEVQANEMAKIDKMNPRILRYLGYAAYENGNYQESKRGIEEFMAKVEPERLIPRDYMFLGLADLRLATDTTLATPDEALMSEAVANLEKSVKADSLIAEDLNEIGMEIFKAGQYGAAAKVFEVATMNSESKNYVVDLFYLGYANYFDYVTRINDEIKPDKALLEKADAAFAKVTEEVPTTEAAYLYRAKATRLLDDAETPEGLFVPHYEKYIEVVTEKGDDAVNQNKQSLIEAYNVNGAFYSMNDEYEKARENFRSTLELDPANEYAAQALENLQPAQQPAQ</sequence>
<name>A0ABV5CDR1_9SPHI</name>
<evidence type="ECO:0000256" key="3">
    <source>
        <dbReference type="SAM" id="SignalP"/>
    </source>
</evidence>
<dbReference type="RefSeq" id="WP_375557206.1">
    <property type="nucleotide sequence ID" value="NZ_JBBVGT010000002.1"/>
</dbReference>
<dbReference type="Gene3D" id="1.25.40.10">
    <property type="entry name" value="Tetratricopeptide repeat domain"/>
    <property type="match status" value="3"/>
</dbReference>
<feature type="chain" id="PRO_5046200977" description="Tetratricopeptide repeat protein" evidence="3">
    <location>
        <begin position="21"/>
        <end position="571"/>
    </location>
</feature>
<evidence type="ECO:0000256" key="2">
    <source>
        <dbReference type="PROSITE-ProRule" id="PRU00339"/>
    </source>
</evidence>
<keyword evidence="5" id="KW-1185">Reference proteome</keyword>
<feature type="signal peptide" evidence="3">
    <location>
        <begin position="1"/>
        <end position="20"/>
    </location>
</feature>
<dbReference type="Proteomes" id="UP001580928">
    <property type="component" value="Unassembled WGS sequence"/>
</dbReference>
<proteinExistence type="predicted"/>
<dbReference type="SUPFAM" id="SSF81901">
    <property type="entry name" value="HCP-like"/>
    <property type="match status" value="1"/>
</dbReference>
<dbReference type="PANTHER" id="PTHR45188:SF2">
    <property type="entry name" value="DNAJ HOMOLOG SUBFAMILY C MEMBER 7"/>
    <property type="match status" value="1"/>
</dbReference>
<dbReference type="InterPro" id="IPR011990">
    <property type="entry name" value="TPR-like_helical_dom_sf"/>
</dbReference>
<organism evidence="4 5">
    <name type="scientific">Albibacterium profundi</name>
    <dbReference type="NCBI Taxonomy" id="3134906"/>
    <lineage>
        <taxon>Bacteria</taxon>
        <taxon>Pseudomonadati</taxon>
        <taxon>Bacteroidota</taxon>
        <taxon>Sphingobacteriia</taxon>
        <taxon>Sphingobacteriales</taxon>
        <taxon>Sphingobacteriaceae</taxon>
        <taxon>Albibacterium</taxon>
    </lineage>
</organism>
<feature type="repeat" description="TPR" evidence="2">
    <location>
        <begin position="520"/>
        <end position="553"/>
    </location>
</feature>
<protein>
    <recommendedName>
        <fullName evidence="6">Tetratricopeptide repeat protein</fullName>
    </recommendedName>
</protein>
<dbReference type="PROSITE" id="PS50005">
    <property type="entry name" value="TPR"/>
    <property type="match status" value="2"/>
</dbReference>
<dbReference type="EMBL" id="JBBVGT010000002">
    <property type="protein sequence ID" value="MFB5945672.1"/>
    <property type="molecule type" value="Genomic_DNA"/>
</dbReference>
<dbReference type="InterPro" id="IPR019734">
    <property type="entry name" value="TPR_rpt"/>
</dbReference>
<dbReference type="PANTHER" id="PTHR45188">
    <property type="entry name" value="DNAJ PROTEIN P58IPK HOMOLOG"/>
    <property type="match status" value="1"/>
</dbReference>
<evidence type="ECO:0000313" key="4">
    <source>
        <dbReference type="EMBL" id="MFB5945672.1"/>
    </source>
</evidence>
<dbReference type="SMART" id="SM00028">
    <property type="entry name" value="TPR"/>
    <property type="match status" value="5"/>
</dbReference>
<evidence type="ECO:0000313" key="5">
    <source>
        <dbReference type="Proteomes" id="UP001580928"/>
    </source>
</evidence>
<accession>A0ABV5CDR1</accession>
<feature type="repeat" description="TPR" evidence="2">
    <location>
        <begin position="158"/>
        <end position="191"/>
    </location>
</feature>
<dbReference type="SUPFAM" id="SSF48452">
    <property type="entry name" value="TPR-like"/>
    <property type="match status" value="1"/>
</dbReference>
<reference evidence="4 5" key="1">
    <citation type="submission" date="2024-04" db="EMBL/GenBank/DDBJ databases">
        <title>Albibacterium profundi sp. nov., isolated from sediment of the Challenger Deep of Mariana Trench.</title>
        <authorList>
            <person name="Wang Y."/>
        </authorList>
    </citation>
    <scope>NUCLEOTIDE SEQUENCE [LARGE SCALE GENOMIC DNA]</scope>
    <source>
        <strain evidence="4 5">RHL897</strain>
    </source>
</reference>
<keyword evidence="3" id="KW-0732">Signal</keyword>
<evidence type="ECO:0008006" key="6">
    <source>
        <dbReference type="Google" id="ProtNLM"/>
    </source>
</evidence>
<comment type="caution">
    <text evidence="4">The sequence shown here is derived from an EMBL/GenBank/DDBJ whole genome shotgun (WGS) entry which is preliminary data.</text>
</comment>